<organism evidence="1 2">
    <name type="scientific">Maridesulfovibrio hydrothermalis AM13 = DSM 14728</name>
    <dbReference type="NCBI Taxonomy" id="1121451"/>
    <lineage>
        <taxon>Bacteria</taxon>
        <taxon>Pseudomonadati</taxon>
        <taxon>Thermodesulfobacteriota</taxon>
        <taxon>Desulfovibrionia</taxon>
        <taxon>Desulfovibrionales</taxon>
        <taxon>Desulfovibrionaceae</taxon>
        <taxon>Maridesulfovibrio</taxon>
    </lineage>
</organism>
<keyword evidence="2" id="KW-1185">Reference proteome</keyword>
<reference evidence="1 2" key="1">
    <citation type="submission" date="2012-10" db="EMBL/GenBank/DDBJ databases">
        <authorList>
            <person name="Genoscope - CEA"/>
        </authorList>
    </citation>
    <scope>NUCLEOTIDE SEQUENCE [LARGE SCALE GENOMIC DNA]</scope>
    <source>
        <strain evidence="2">AM13 / DSM 14728</strain>
    </source>
</reference>
<accession>L0REM0</accession>
<gene>
    <name evidence="1" type="ORF">DESAM_22390</name>
</gene>
<dbReference type="AlphaFoldDB" id="L0REM0"/>
<dbReference type="HOGENOM" id="CLU_3327197_0_0_7"/>
<dbReference type="KEGG" id="dhy:DESAM_22390"/>
<protein>
    <submittedName>
        <fullName evidence="1">Uncharacterized protein</fullName>
    </submittedName>
</protein>
<evidence type="ECO:0000313" key="2">
    <source>
        <dbReference type="Proteomes" id="UP000010808"/>
    </source>
</evidence>
<dbReference type="Proteomes" id="UP000010808">
    <property type="component" value="Chromosome"/>
</dbReference>
<name>L0REM0_9BACT</name>
<sequence length="38" mass="4467">MTFFLSCHIFLDSQFYFGLAVINRRGERGLFIDNIDLP</sequence>
<dbReference type="PATRIC" id="fig|1121451.3.peg.2611"/>
<proteinExistence type="predicted"/>
<dbReference type="EMBL" id="FO203522">
    <property type="protein sequence ID" value="CCO24657.1"/>
    <property type="molecule type" value="Genomic_DNA"/>
</dbReference>
<evidence type="ECO:0000313" key="1">
    <source>
        <dbReference type="EMBL" id="CCO24657.1"/>
    </source>
</evidence>